<organism evidence="1 2">
    <name type="scientific">Vreelandella glaciei</name>
    <dbReference type="NCBI Taxonomy" id="186761"/>
    <lineage>
        <taxon>Bacteria</taxon>
        <taxon>Pseudomonadati</taxon>
        <taxon>Pseudomonadota</taxon>
        <taxon>Gammaproteobacteria</taxon>
        <taxon>Oceanospirillales</taxon>
        <taxon>Halomonadaceae</taxon>
        <taxon>Vreelandella</taxon>
    </lineage>
</organism>
<dbReference type="InterPro" id="IPR013399">
    <property type="entry name" value="CRISPR-assoc_prot_Csy3"/>
</dbReference>
<dbReference type="AlphaFoldDB" id="A0A7Z0RY42"/>
<dbReference type="Proteomes" id="UP000526892">
    <property type="component" value="Unassembled WGS sequence"/>
</dbReference>
<comment type="caution">
    <text evidence="1">The sequence shown here is derived from an EMBL/GenBank/DDBJ whole genome shotgun (WGS) entry which is preliminary data.</text>
</comment>
<gene>
    <name evidence="1" type="primary">csy3</name>
    <name evidence="1" type="ORF">HZS80_09620</name>
</gene>
<dbReference type="RefSeq" id="WP_083024038.1">
    <property type="nucleotide sequence ID" value="NZ_JACCDE010000012.1"/>
</dbReference>
<accession>A0A7Z0RY42</accession>
<evidence type="ECO:0000313" key="2">
    <source>
        <dbReference type="Proteomes" id="UP000526892"/>
    </source>
</evidence>
<keyword evidence="2" id="KW-1185">Reference proteome</keyword>
<evidence type="ECO:0000313" key="1">
    <source>
        <dbReference type="EMBL" id="NYS77969.1"/>
    </source>
</evidence>
<protein>
    <submittedName>
        <fullName evidence="1">Type I-F CRISPR-associated protein Csy3</fullName>
    </submittedName>
</protein>
<dbReference type="NCBIfam" id="TIGR02566">
    <property type="entry name" value="cas_Csy3"/>
    <property type="match status" value="1"/>
</dbReference>
<sequence length="349" mass="39708">MMNSFRHLSYERSLNPGKAVFYYRTDSSEFEPLQAEVTRFRGLKATFSDGYMASGTARAKETSDLGFSNPIMLETCYVPPLVDTVYCRFSLRIIANSLEPNICDNREARKALRELSDAYRSLGGYHELATRYAKNILSAEWLWRNKVARGIVVEVFTSNLKNYCVKDVQYKEWGSSWEGDDLKSLEGLAAEFEEALSCPQKFLFADVTAKIKTEFCQEIFPSQLFVEKDDRGNGSAARQFMKSTMSDGRQAVSFGAYKVGAAIQKIDDWWLDEGAEYPLRVSEYGADRSRVLAMREPVTKKDFYSLLNEIIRLTEEMSKTRQVSSNAHYVMSVLVKGGMFQKGIKKGEK</sequence>
<name>A0A7Z0RY42_9GAMM</name>
<dbReference type="Pfam" id="PF09615">
    <property type="entry name" value="Cas_Csy3"/>
    <property type="match status" value="1"/>
</dbReference>
<proteinExistence type="predicted"/>
<reference evidence="1 2" key="1">
    <citation type="journal article" date="2003" name="Extremophiles">
        <title>Halomonas glaciei sp. nov. isolated from fast ice of Adelie Land, Antarctica.</title>
        <authorList>
            <person name="Reddy G.S."/>
            <person name="Raghavan P.U."/>
            <person name="Sarita N.B."/>
            <person name="Prakash J.S."/>
            <person name="Nagesh N."/>
            <person name="Delille D."/>
            <person name="Shivaji S."/>
        </authorList>
    </citation>
    <scope>NUCLEOTIDE SEQUENCE [LARGE SCALE GENOMIC DNA]</scope>
    <source>
        <strain evidence="1 2">DD39</strain>
    </source>
</reference>
<dbReference type="EMBL" id="JACCDE010000012">
    <property type="protein sequence ID" value="NYS77969.1"/>
    <property type="molecule type" value="Genomic_DNA"/>
</dbReference>